<accession>A0A4U9TL92</accession>
<gene>
    <name evidence="1" type="ORF">NCTC12965_01132</name>
</gene>
<organism evidence="1">
    <name type="scientific">Serratia fonticola</name>
    <dbReference type="NCBI Taxonomy" id="47917"/>
    <lineage>
        <taxon>Bacteria</taxon>
        <taxon>Pseudomonadati</taxon>
        <taxon>Pseudomonadota</taxon>
        <taxon>Gammaproteobacteria</taxon>
        <taxon>Enterobacterales</taxon>
        <taxon>Yersiniaceae</taxon>
        <taxon>Serratia</taxon>
    </lineage>
</organism>
<sequence length="59" mass="6775">MKFKYIPRRLLGLLSRNLPRRLVRRDALLESVSGSAQELPAGLAKQRLECARRQRDATV</sequence>
<name>A0A4U9TL92_SERFO</name>
<reference evidence="1" key="1">
    <citation type="submission" date="2019-05" db="EMBL/GenBank/DDBJ databases">
        <authorList>
            <consortium name="Pathogen Informatics"/>
        </authorList>
    </citation>
    <scope>NUCLEOTIDE SEQUENCE [LARGE SCALE GENOMIC DNA]</scope>
    <source>
        <strain evidence="1">NCTC12965</strain>
    </source>
</reference>
<proteinExistence type="predicted"/>
<protein>
    <submittedName>
        <fullName evidence="1">Uncharacterized protein</fullName>
    </submittedName>
</protein>
<dbReference type="AlphaFoldDB" id="A0A4U9TL92"/>
<dbReference type="EMBL" id="CABEEZ010000021">
    <property type="protein sequence ID" value="VTR20830.1"/>
    <property type="molecule type" value="Genomic_DNA"/>
</dbReference>
<evidence type="ECO:0000313" key="1">
    <source>
        <dbReference type="EMBL" id="VTR20830.1"/>
    </source>
</evidence>